<dbReference type="Pfam" id="PF04450">
    <property type="entry name" value="BSP"/>
    <property type="match status" value="1"/>
</dbReference>
<reference evidence="2" key="1">
    <citation type="submission" date="2022-07" db="EMBL/GenBank/DDBJ databases">
        <title>Draft genome sequence of Zalerion maritima ATCC 34329, a (micro)plastics degrading marine fungus.</title>
        <authorList>
            <person name="Paco A."/>
            <person name="Goncalves M.F.M."/>
            <person name="Rocha-Santos T.A.P."/>
            <person name="Alves A."/>
        </authorList>
    </citation>
    <scope>NUCLEOTIDE SEQUENCE</scope>
    <source>
        <strain evidence="2">ATCC 34329</strain>
    </source>
</reference>
<organism evidence="2 3">
    <name type="scientific">Zalerion maritima</name>
    <dbReference type="NCBI Taxonomy" id="339359"/>
    <lineage>
        <taxon>Eukaryota</taxon>
        <taxon>Fungi</taxon>
        <taxon>Dikarya</taxon>
        <taxon>Ascomycota</taxon>
        <taxon>Pezizomycotina</taxon>
        <taxon>Sordariomycetes</taxon>
        <taxon>Lulworthiomycetidae</taxon>
        <taxon>Lulworthiales</taxon>
        <taxon>Lulworthiaceae</taxon>
        <taxon>Zalerion</taxon>
    </lineage>
</organism>
<evidence type="ECO:0000256" key="1">
    <source>
        <dbReference type="SAM" id="MobiDB-lite"/>
    </source>
</evidence>
<dbReference type="PANTHER" id="PTHR33321">
    <property type="match status" value="1"/>
</dbReference>
<dbReference type="AlphaFoldDB" id="A0AAD5RRW3"/>
<proteinExistence type="predicted"/>
<protein>
    <submittedName>
        <fullName evidence="2">PBSP domain-containing protein</fullName>
    </submittedName>
</protein>
<sequence>MSSSKTFHNIAPEMESTNSNPPPPAASAIPESLPTRPAAPSSSSGHPGDQIFNLPKLRLQFADLSHTASSTFLASVSNPASMIQTACNNVLVHLYETPNSNHFTPPPTRSVTIILRSMGGVAYTTGMELDNDHKEIHFSLDYISKVDTGRVAHEIEGVITHELVHCLQYSNGCPGGLVEGIADWVRLQCDLAPPHWKRDLNGKWDRGYQNTAYFLQYLEERFGRGTVRKANERLRTKRYDECSFWDELVGWPIGRLWEDYCAEFKDKDGEL</sequence>
<name>A0AAD5RRW3_9PEZI</name>
<comment type="caution">
    <text evidence="2">The sequence shown here is derived from an EMBL/GenBank/DDBJ whole genome shotgun (WGS) entry which is preliminary data.</text>
</comment>
<gene>
    <name evidence="2" type="ORF">MKZ38_000165</name>
</gene>
<dbReference type="EMBL" id="JAKWBI020000103">
    <property type="protein sequence ID" value="KAJ2902739.1"/>
    <property type="molecule type" value="Genomic_DNA"/>
</dbReference>
<dbReference type="InterPro" id="IPR007541">
    <property type="entry name" value="Uncharacterised_BSP"/>
</dbReference>
<evidence type="ECO:0000313" key="2">
    <source>
        <dbReference type="EMBL" id="KAJ2902739.1"/>
    </source>
</evidence>
<feature type="compositionally biased region" description="Low complexity" evidence="1">
    <location>
        <begin position="26"/>
        <end position="44"/>
    </location>
</feature>
<dbReference type="Proteomes" id="UP001201980">
    <property type="component" value="Unassembled WGS sequence"/>
</dbReference>
<dbReference type="PANTHER" id="PTHR33321:SF12">
    <property type="entry name" value="PLANT BASIC SECRETORY PROTEIN (BSP) FAMILY PROTEIN"/>
    <property type="match status" value="1"/>
</dbReference>
<keyword evidence="3" id="KW-1185">Reference proteome</keyword>
<feature type="region of interest" description="Disordered" evidence="1">
    <location>
        <begin position="1"/>
        <end position="50"/>
    </location>
</feature>
<evidence type="ECO:0000313" key="3">
    <source>
        <dbReference type="Proteomes" id="UP001201980"/>
    </source>
</evidence>
<accession>A0AAD5RRW3</accession>